<evidence type="ECO:0000313" key="1">
    <source>
        <dbReference type="EMBL" id="GAF98110.1"/>
    </source>
</evidence>
<sequence>YTSETILANDASAGNTTDVITQGGGSTSNFPFTPPTGSNKSIIGNIELNNVVSGVDTNFISNGHFMGDAGADVAYYYKTMGKNTNAGELDGLVFTCLTASGITGGTIRIYGEMYNG</sequence>
<protein>
    <submittedName>
        <fullName evidence="1">Uncharacterized protein</fullName>
    </submittedName>
</protein>
<comment type="caution">
    <text evidence="1">The sequence shown here is derived from an EMBL/GenBank/DDBJ whole genome shotgun (WGS) entry which is preliminary data.</text>
</comment>
<name>X0VBZ1_9ZZZZ</name>
<organism evidence="1">
    <name type="scientific">marine sediment metagenome</name>
    <dbReference type="NCBI Taxonomy" id="412755"/>
    <lineage>
        <taxon>unclassified sequences</taxon>
        <taxon>metagenomes</taxon>
        <taxon>ecological metagenomes</taxon>
    </lineage>
</organism>
<proteinExistence type="predicted"/>
<gene>
    <name evidence="1" type="ORF">S01H1_28579</name>
</gene>
<dbReference type="AlphaFoldDB" id="X0VBZ1"/>
<reference evidence="1" key="1">
    <citation type="journal article" date="2014" name="Front. Microbiol.">
        <title>High frequency of phylogenetically diverse reductive dehalogenase-homologous genes in deep subseafloor sedimentary metagenomes.</title>
        <authorList>
            <person name="Kawai M."/>
            <person name="Futagami T."/>
            <person name="Toyoda A."/>
            <person name="Takaki Y."/>
            <person name="Nishi S."/>
            <person name="Hori S."/>
            <person name="Arai W."/>
            <person name="Tsubouchi T."/>
            <person name="Morono Y."/>
            <person name="Uchiyama I."/>
            <person name="Ito T."/>
            <person name="Fujiyama A."/>
            <person name="Inagaki F."/>
            <person name="Takami H."/>
        </authorList>
    </citation>
    <scope>NUCLEOTIDE SEQUENCE</scope>
    <source>
        <strain evidence="1">Expedition CK06-06</strain>
    </source>
</reference>
<feature type="non-terminal residue" evidence="1">
    <location>
        <position position="1"/>
    </location>
</feature>
<dbReference type="EMBL" id="BARS01017474">
    <property type="protein sequence ID" value="GAF98110.1"/>
    <property type="molecule type" value="Genomic_DNA"/>
</dbReference>
<accession>X0VBZ1</accession>